<sequence length="477" mass="54794">MTRNIKLILGILITSMLFTNCSSDKKKNRNILINSIAEIKSVLSPTTESFEIQVNKETILKGKKGTSIYIPANAFQFENGTEPNEPITIELKECFSLTDMIFENLQTISGDRILETNGMIYVNAEVNGKSLFVKKGKAFVVGFPKNGLDKEMDLFYELKLNDSIKTWMPDYKFFETKSAQESIAEIDSLDIIGDDIGYEIEYPIEMTDDLYDYGFRSSGSTATFFYLKLKGSDETIIEYIENPSNVDSITAHKFNKNNWTAGFDFNINKKGIMYNFRPESHSERKQNDEALKLAKEFLKSAPTFDIESYDREVKNDWDYYLSISGSRSINWNRFKQKFRNQYSNITDTAIQKIDPNALEYYMFSATEMGWINCDKIWDIEDSEKTDFIVKTNNPSETKIQIIFKDIKSIMTGTYENGVLVFKNIPKGKEIKVIGISYSNGKPTLAVGESMTDSKDFELKEFKEFTLDQLETELNKLN</sequence>
<dbReference type="STRING" id="1144750.SAMN05443431_1161"/>
<evidence type="ECO:0000313" key="1">
    <source>
        <dbReference type="EMBL" id="SFJ66960.1"/>
    </source>
</evidence>
<dbReference type="EMBL" id="FORM01000016">
    <property type="protein sequence ID" value="SFJ66960.1"/>
    <property type="molecule type" value="Genomic_DNA"/>
</dbReference>
<protein>
    <submittedName>
        <fullName evidence="1">Uncharacterized protein</fullName>
    </submittedName>
</protein>
<organism evidence="1 2">
    <name type="scientific">Olleya namhaensis</name>
    <dbReference type="NCBI Taxonomy" id="1144750"/>
    <lineage>
        <taxon>Bacteria</taxon>
        <taxon>Pseudomonadati</taxon>
        <taxon>Bacteroidota</taxon>
        <taxon>Flavobacteriia</taxon>
        <taxon>Flavobacteriales</taxon>
        <taxon>Flavobacteriaceae</taxon>
    </lineage>
</organism>
<dbReference type="Proteomes" id="UP000199559">
    <property type="component" value="Unassembled WGS sequence"/>
</dbReference>
<dbReference type="AlphaFoldDB" id="A0A1I3T8P0"/>
<reference evidence="2" key="1">
    <citation type="submission" date="2016-10" db="EMBL/GenBank/DDBJ databases">
        <authorList>
            <person name="Varghese N."/>
            <person name="Submissions S."/>
        </authorList>
    </citation>
    <scope>NUCLEOTIDE SEQUENCE [LARGE SCALE GENOMIC DNA]</scope>
    <source>
        <strain evidence="2">DSM 28881</strain>
    </source>
</reference>
<evidence type="ECO:0000313" key="2">
    <source>
        <dbReference type="Proteomes" id="UP000199559"/>
    </source>
</evidence>
<gene>
    <name evidence="1" type="ORF">SAMN05443431_1161</name>
</gene>
<keyword evidence="2" id="KW-1185">Reference proteome</keyword>
<proteinExistence type="predicted"/>
<accession>A0A1I3T8P0</accession>
<name>A0A1I3T8P0_9FLAO</name>